<evidence type="ECO:0000313" key="15">
    <source>
        <dbReference type="Proteomes" id="UP000623608"/>
    </source>
</evidence>
<feature type="transmembrane region" description="Helical" evidence="10">
    <location>
        <begin position="50"/>
        <end position="68"/>
    </location>
</feature>
<name>A0A919NHY9_9ACTN</name>
<keyword evidence="7" id="KW-0067">ATP-binding</keyword>
<gene>
    <name evidence="14" type="ORF">Ate02nite_11340</name>
</gene>
<organism evidence="14 15">
    <name type="scientific">Paractinoplanes tereljensis</name>
    <dbReference type="NCBI Taxonomy" id="571912"/>
    <lineage>
        <taxon>Bacteria</taxon>
        <taxon>Bacillati</taxon>
        <taxon>Actinomycetota</taxon>
        <taxon>Actinomycetes</taxon>
        <taxon>Micromonosporales</taxon>
        <taxon>Micromonosporaceae</taxon>
        <taxon>Paractinoplanes</taxon>
    </lineage>
</organism>
<evidence type="ECO:0000256" key="7">
    <source>
        <dbReference type="ARBA" id="ARBA00022840"/>
    </source>
</evidence>
<evidence type="ECO:0000256" key="10">
    <source>
        <dbReference type="SAM" id="Phobius"/>
    </source>
</evidence>
<dbReference type="PANTHER" id="PTHR24421">
    <property type="entry name" value="NITRATE/NITRITE SENSOR PROTEIN NARX-RELATED"/>
    <property type="match status" value="1"/>
</dbReference>
<keyword evidence="10" id="KW-0472">Membrane</keyword>
<proteinExistence type="predicted"/>
<evidence type="ECO:0000259" key="11">
    <source>
        <dbReference type="Pfam" id="PF02518"/>
    </source>
</evidence>
<feature type="transmembrane region" description="Helical" evidence="10">
    <location>
        <begin position="18"/>
        <end position="38"/>
    </location>
</feature>
<feature type="transmembrane region" description="Helical" evidence="10">
    <location>
        <begin position="123"/>
        <end position="140"/>
    </location>
</feature>
<dbReference type="InterPro" id="IPR055558">
    <property type="entry name" value="DUF7134"/>
</dbReference>
<keyword evidence="5" id="KW-0547">Nucleotide-binding</keyword>
<keyword evidence="10" id="KW-1133">Transmembrane helix</keyword>
<feature type="region of interest" description="Disordered" evidence="9">
    <location>
        <begin position="331"/>
        <end position="367"/>
    </location>
</feature>
<dbReference type="EMBL" id="BOMY01000008">
    <property type="protein sequence ID" value="GIF18404.1"/>
    <property type="molecule type" value="Genomic_DNA"/>
</dbReference>
<dbReference type="InterPro" id="IPR050482">
    <property type="entry name" value="Sensor_HK_TwoCompSys"/>
</dbReference>
<feature type="transmembrane region" description="Helical" evidence="10">
    <location>
        <begin position="75"/>
        <end position="93"/>
    </location>
</feature>
<evidence type="ECO:0000256" key="4">
    <source>
        <dbReference type="ARBA" id="ARBA00022679"/>
    </source>
</evidence>
<dbReference type="CDD" id="cd16917">
    <property type="entry name" value="HATPase_UhpB-NarQ-NarX-like"/>
    <property type="match status" value="1"/>
</dbReference>
<evidence type="ECO:0000259" key="13">
    <source>
        <dbReference type="Pfam" id="PF23539"/>
    </source>
</evidence>
<dbReference type="EC" id="2.7.13.3" evidence="2"/>
<feature type="domain" description="Histidine kinase/HSP90-like ATPase" evidence="11">
    <location>
        <begin position="292"/>
        <end position="335"/>
    </location>
</feature>
<evidence type="ECO:0000256" key="9">
    <source>
        <dbReference type="SAM" id="MobiDB-lite"/>
    </source>
</evidence>
<dbReference type="Pfam" id="PF02518">
    <property type="entry name" value="HATPase_c"/>
    <property type="match status" value="1"/>
</dbReference>
<keyword evidence="4" id="KW-0808">Transferase</keyword>
<evidence type="ECO:0000313" key="14">
    <source>
        <dbReference type="EMBL" id="GIF18404.1"/>
    </source>
</evidence>
<feature type="transmembrane region" description="Helical" evidence="10">
    <location>
        <begin position="99"/>
        <end position="116"/>
    </location>
</feature>
<sequence>MTTAAPSVLLRGLSRGQLIAFDVLLAAVVAFLGFLAAVEPPAASHPGWHEPAWVSVLVGLSLAVPVAVRRLRPAAAAWLALALTAAVTTVGVIPDYAGVAPLVMLGLVLYTVGIELDRRRSVRIVAIGLLTAAAAFGWAARQPFEVLLVVWVLGACWAIGRTIRERRAYAARSAAQATELALGEERLRIARDLHDIVAHSMSVIAVRATVADHIADANPQQMRESLQVIAETSRGALADLRRALAALRAEAVVVPAPGLADLEGLTAAARTAGLAVDLDVRGEPTVPEGVGLAVFRVVQEALTNVLKHAQATTCRIEIDIGPAEIHIEVTDNGPAKTAGAKAAEKTEERSQTGAAGHAAAGSVDQGASGTVGRAAAGSLDQGVSGVVGRAVAGFDGHQGVGGAAGRVAAGSGGRGLSGAVGGVVGGVAGQGLVGMRERVALFGGEVLAGPRGGGGWRVDVVFRYGS</sequence>
<comment type="catalytic activity">
    <reaction evidence="1">
        <text>ATP + protein L-histidine = ADP + protein N-phospho-L-histidine.</text>
        <dbReference type="EC" id="2.7.13.3"/>
    </reaction>
</comment>
<dbReference type="Pfam" id="PF23539">
    <property type="entry name" value="DUF7134"/>
    <property type="match status" value="1"/>
</dbReference>
<dbReference type="GO" id="GO:0046983">
    <property type="term" value="F:protein dimerization activity"/>
    <property type="evidence" value="ECO:0007669"/>
    <property type="project" value="InterPro"/>
</dbReference>
<evidence type="ECO:0000256" key="5">
    <source>
        <dbReference type="ARBA" id="ARBA00022741"/>
    </source>
</evidence>
<feature type="transmembrane region" description="Helical" evidence="10">
    <location>
        <begin position="146"/>
        <end position="163"/>
    </location>
</feature>
<dbReference type="Pfam" id="PF07730">
    <property type="entry name" value="HisKA_3"/>
    <property type="match status" value="1"/>
</dbReference>
<keyword evidence="6" id="KW-0418">Kinase</keyword>
<dbReference type="RefSeq" id="WP_203799995.1">
    <property type="nucleotide sequence ID" value="NZ_BOMY01000008.1"/>
</dbReference>
<keyword evidence="3" id="KW-0597">Phosphoprotein</keyword>
<reference evidence="14" key="1">
    <citation type="submission" date="2021-01" db="EMBL/GenBank/DDBJ databases">
        <title>Whole genome shotgun sequence of Actinoplanes tereljensis NBRC 105297.</title>
        <authorList>
            <person name="Komaki H."/>
            <person name="Tamura T."/>
        </authorList>
    </citation>
    <scope>NUCLEOTIDE SEQUENCE</scope>
    <source>
        <strain evidence="14">NBRC 105297</strain>
    </source>
</reference>
<evidence type="ECO:0000256" key="8">
    <source>
        <dbReference type="ARBA" id="ARBA00023012"/>
    </source>
</evidence>
<dbReference type="GO" id="GO:0016020">
    <property type="term" value="C:membrane"/>
    <property type="evidence" value="ECO:0007669"/>
    <property type="project" value="InterPro"/>
</dbReference>
<evidence type="ECO:0000259" key="12">
    <source>
        <dbReference type="Pfam" id="PF07730"/>
    </source>
</evidence>
<dbReference type="AlphaFoldDB" id="A0A919NHY9"/>
<evidence type="ECO:0000256" key="6">
    <source>
        <dbReference type="ARBA" id="ARBA00022777"/>
    </source>
</evidence>
<dbReference type="Proteomes" id="UP000623608">
    <property type="component" value="Unassembled WGS sequence"/>
</dbReference>
<keyword evidence="8" id="KW-0902">Two-component regulatory system</keyword>
<keyword evidence="15" id="KW-1185">Reference proteome</keyword>
<feature type="domain" description="Signal transduction histidine kinase subgroup 3 dimerisation and phosphoacceptor" evidence="12">
    <location>
        <begin position="185"/>
        <end position="250"/>
    </location>
</feature>
<dbReference type="InterPro" id="IPR036890">
    <property type="entry name" value="HATPase_C_sf"/>
</dbReference>
<dbReference type="InterPro" id="IPR011712">
    <property type="entry name" value="Sig_transdc_His_kin_sub3_dim/P"/>
</dbReference>
<comment type="caution">
    <text evidence="14">The sequence shown here is derived from an EMBL/GenBank/DDBJ whole genome shotgun (WGS) entry which is preliminary data.</text>
</comment>
<evidence type="ECO:0000256" key="2">
    <source>
        <dbReference type="ARBA" id="ARBA00012438"/>
    </source>
</evidence>
<feature type="domain" description="DUF7134" evidence="13">
    <location>
        <begin position="14"/>
        <end position="167"/>
    </location>
</feature>
<keyword evidence="10" id="KW-0812">Transmembrane</keyword>
<evidence type="ECO:0000256" key="3">
    <source>
        <dbReference type="ARBA" id="ARBA00022553"/>
    </source>
</evidence>
<evidence type="ECO:0000256" key="1">
    <source>
        <dbReference type="ARBA" id="ARBA00000085"/>
    </source>
</evidence>
<dbReference type="InterPro" id="IPR003594">
    <property type="entry name" value="HATPase_dom"/>
</dbReference>
<dbReference type="SUPFAM" id="SSF55874">
    <property type="entry name" value="ATPase domain of HSP90 chaperone/DNA topoisomerase II/histidine kinase"/>
    <property type="match status" value="1"/>
</dbReference>
<dbReference type="GO" id="GO:0005524">
    <property type="term" value="F:ATP binding"/>
    <property type="evidence" value="ECO:0007669"/>
    <property type="project" value="UniProtKB-KW"/>
</dbReference>
<dbReference type="GO" id="GO:0000155">
    <property type="term" value="F:phosphorelay sensor kinase activity"/>
    <property type="evidence" value="ECO:0007669"/>
    <property type="project" value="InterPro"/>
</dbReference>
<accession>A0A919NHY9</accession>
<dbReference type="Gene3D" id="1.20.5.1930">
    <property type="match status" value="1"/>
</dbReference>
<dbReference type="Gene3D" id="3.30.565.10">
    <property type="entry name" value="Histidine kinase-like ATPase, C-terminal domain"/>
    <property type="match status" value="1"/>
</dbReference>
<dbReference type="PANTHER" id="PTHR24421:SF10">
    <property type="entry name" value="NITRATE_NITRITE SENSOR PROTEIN NARQ"/>
    <property type="match status" value="1"/>
</dbReference>
<protein>
    <recommendedName>
        <fullName evidence="2">histidine kinase</fullName>
        <ecNumber evidence="2">2.7.13.3</ecNumber>
    </recommendedName>
</protein>